<dbReference type="GO" id="GO:0030288">
    <property type="term" value="C:outer membrane-bounded periplasmic space"/>
    <property type="evidence" value="ECO:0007669"/>
    <property type="project" value="TreeGrafter"/>
</dbReference>
<keyword evidence="9" id="KW-0378">Hydrolase</keyword>
<dbReference type="FunFam" id="1.10.3810.10:FF:000001">
    <property type="entry name" value="Penicillin-binding protein 1A"/>
    <property type="match status" value="1"/>
</dbReference>
<keyword evidence="17" id="KW-0812">Transmembrane</keyword>
<dbReference type="GO" id="GO:0009002">
    <property type="term" value="F:serine-type D-Ala-D-Ala carboxypeptidase activity"/>
    <property type="evidence" value="ECO:0007669"/>
    <property type="project" value="UniProtKB-EC"/>
</dbReference>
<feature type="domain" description="Penicillin-binding protein transpeptidase" evidence="18">
    <location>
        <begin position="331"/>
        <end position="609"/>
    </location>
</feature>
<evidence type="ECO:0000256" key="17">
    <source>
        <dbReference type="SAM" id="Phobius"/>
    </source>
</evidence>
<feature type="transmembrane region" description="Helical" evidence="17">
    <location>
        <begin position="16"/>
        <end position="42"/>
    </location>
</feature>
<dbReference type="GO" id="GO:0008658">
    <property type="term" value="F:penicillin binding"/>
    <property type="evidence" value="ECO:0007669"/>
    <property type="project" value="InterPro"/>
</dbReference>
<keyword evidence="13" id="KW-0511">Multifunctional enzyme</keyword>
<evidence type="ECO:0000256" key="10">
    <source>
        <dbReference type="ARBA" id="ARBA00022960"/>
    </source>
</evidence>
<dbReference type="InterPro" id="IPR036950">
    <property type="entry name" value="PBP_transglycosylase"/>
</dbReference>
<dbReference type="Proteomes" id="UP000177811">
    <property type="component" value="Unassembled WGS sequence"/>
</dbReference>
<dbReference type="GO" id="GO:0071555">
    <property type="term" value="P:cell wall organization"/>
    <property type="evidence" value="ECO:0007669"/>
    <property type="project" value="UniProtKB-KW"/>
</dbReference>
<comment type="catalytic activity">
    <reaction evidence="15">
        <text>Preferential cleavage: (Ac)2-L-Lys-D-Ala-|-D-Ala. Also transpeptidation of peptidyl-alanyl moieties that are N-acyl substituents of D-alanine.</text>
        <dbReference type="EC" id="3.4.16.4"/>
    </reaction>
</comment>
<evidence type="ECO:0000256" key="2">
    <source>
        <dbReference type="ARBA" id="ARBA00007090"/>
    </source>
</evidence>
<name>A0A1G2KXD5_9BACT</name>
<evidence type="ECO:0000256" key="3">
    <source>
        <dbReference type="ARBA" id="ARBA00007739"/>
    </source>
</evidence>
<dbReference type="Pfam" id="PF00905">
    <property type="entry name" value="Transpeptidase"/>
    <property type="match status" value="1"/>
</dbReference>
<keyword evidence="4" id="KW-1003">Cell membrane</keyword>
<gene>
    <name evidence="20" type="ORF">A3C16_04240</name>
</gene>
<evidence type="ECO:0000313" key="21">
    <source>
        <dbReference type="Proteomes" id="UP000177811"/>
    </source>
</evidence>
<evidence type="ECO:0000256" key="9">
    <source>
        <dbReference type="ARBA" id="ARBA00022801"/>
    </source>
</evidence>
<comment type="similarity">
    <text evidence="2">In the C-terminal section; belongs to the transpeptidase family.</text>
</comment>
<dbReference type="InterPro" id="IPR023346">
    <property type="entry name" value="Lysozyme-like_dom_sf"/>
</dbReference>
<keyword evidence="5" id="KW-0121">Carboxypeptidase</keyword>
<evidence type="ECO:0000256" key="16">
    <source>
        <dbReference type="ARBA" id="ARBA00049902"/>
    </source>
</evidence>
<comment type="subcellular location">
    <subcellularLocation>
        <location evidence="1">Cell membrane</location>
    </subcellularLocation>
</comment>
<feature type="domain" description="Glycosyl transferase family 51" evidence="19">
    <location>
        <begin position="67"/>
        <end position="242"/>
    </location>
</feature>
<reference evidence="20 21" key="1">
    <citation type="journal article" date="2016" name="Nat. Commun.">
        <title>Thousands of microbial genomes shed light on interconnected biogeochemical processes in an aquifer system.</title>
        <authorList>
            <person name="Anantharaman K."/>
            <person name="Brown C.T."/>
            <person name="Hug L.A."/>
            <person name="Sharon I."/>
            <person name="Castelle C.J."/>
            <person name="Probst A.J."/>
            <person name="Thomas B.C."/>
            <person name="Singh A."/>
            <person name="Wilkins M.J."/>
            <person name="Karaoz U."/>
            <person name="Brodie E.L."/>
            <person name="Williams K.H."/>
            <person name="Hubbard S.S."/>
            <person name="Banfield J.F."/>
        </authorList>
    </citation>
    <scope>NUCLEOTIDE SEQUENCE [LARGE SCALE GENOMIC DNA]</scope>
</reference>
<keyword evidence="8" id="KW-0808">Transferase</keyword>
<evidence type="ECO:0000256" key="12">
    <source>
        <dbReference type="ARBA" id="ARBA00023136"/>
    </source>
</evidence>
<dbReference type="EMBL" id="MHQL01000002">
    <property type="protein sequence ID" value="OHA04040.1"/>
    <property type="molecule type" value="Genomic_DNA"/>
</dbReference>
<evidence type="ECO:0000256" key="11">
    <source>
        <dbReference type="ARBA" id="ARBA00022984"/>
    </source>
</evidence>
<keyword evidence="14" id="KW-0961">Cell wall biogenesis/degradation</keyword>
<dbReference type="SUPFAM" id="SSF53955">
    <property type="entry name" value="Lysozyme-like"/>
    <property type="match status" value="1"/>
</dbReference>
<dbReference type="GO" id="GO:0008360">
    <property type="term" value="P:regulation of cell shape"/>
    <property type="evidence" value="ECO:0007669"/>
    <property type="project" value="UniProtKB-KW"/>
</dbReference>
<evidence type="ECO:0000256" key="4">
    <source>
        <dbReference type="ARBA" id="ARBA00022475"/>
    </source>
</evidence>
<dbReference type="Gene3D" id="3.40.710.10">
    <property type="entry name" value="DD-peptidase/beta-lactamase superfamily"/>
    <property type="match status" value="1"/>
</dbReference>
<dbReference type="InterPro" id="IPR001460">
    <property type="entry name" value="PCN-bd_Tpept"/>
</dbReference>
<dbReference type="GO" id="GO:0006508">
    <property type="term" value="P:proteolysis"/>
    <property type="evidence" value="ECO:0007669"/>
    <property type="project" value="UniProtKB-KW"/>
</dbReference>
<evidence type="ECO:0000259" key="19">
    <source>
        <dbReference type="Pfam" id="PF00912"/>
    </source>
</evidence>
<protein>
    <submittedName>
        <fullName evidence="20">Uncharacterized protein</fullName>
    </submittedName>
</protein>
<evidence type="ECO:0000256" key="15">
    <source>
        <dbReference type="ARBA" id="ARBA00034000"/>
    </source>
</evidence>
<evidence type="ECO:0000256" key="7">
    <source>
        <dbReference type="ARBA" id="ARBA00022676"/>
    </source>
</evidence>
<evidence type="ECO:0000256" key="13">
    <source>
        <dbReference type="ARBA" id="ARBA00023268"/>
    </source>
</evidence>
<dbReference type="AlphaFoldDB" id="A0A1G2KXD5"/>
<comment type="catalytic activity">
    <reaction evidence="16">
        <text>[GlcNAc-(1-&gt;4)-Mur2Ac(oyl-L-Ala-gamma-D-Glu-L-Lys-D-Ala-D-Ala)](n)-di-trans,octa-cis-undecaprenyl diphosphate + beta-D-GlcNAc-(1-&gt;4)-Mur2Ac(oyl-L-Ala-gamma-D-Glu-L-Lys-D-Ala-D-Ala)-di-trans,octa-cis-undecaprenyl diphosphate = [GlcNAc-(1-&gt;4)-Mur2Ac(oyl-L-Ala-gamma-D-Glu-L-Lys-D-Ala-D-Ala)](n+1)-di-trans,octa-cis-undecaprenyl diphosphate + di-trans,octa-cis-undecaprenyl diphosphate + H(+)</text>
        <dbReference type="Rhea" id="RHEA:23708"/>
        <dbReference type="Rhea" id="RHEA-COMP:9602"/>
        <dbReference type="Rhea" id="RHEA-COMP:9603"/>
        <dbReference type="ChEBI" id="CHEBI:15378"/>
        <dbReference type="ChEBI" id="CHEBI:58405"/>
        <dbReference type="ChEBI" id="CHEBI:60033"/>
        <dbReference type="ChEBI" id="CHEBI:78435"/>
        <dbReference type="EC" id="2.4.99.28"/>
    </reaction>
</comment>
<dbReference type="GO" id="GO:0005886">
    <property type="term" value="C:plasma membrane"/>
    <property type="evidence" value="ECO:0007669"/>
    <property type="project" value="UniProtKB-SubCell"/>
</dbReference>
<keyword evidence="11" id="KW-0573">Peptidoglycan synthesis</keyword>
<keyword evidence="10" id="KW-0133">Cell shape</keyword>
<dbReference type="Gene3D" id="1.10.3810.10">
    <property type="entry name" value="Biosynthetic peptidoglycan transglycosylase-like"/>
    <property type="match status" value="1"/>
</dbReference>
<dbReference type="GO" id="GO:0009252">
    <property type="term" value="P:peptidoglycan biosynthetic process"/>
    <property type="evidence" value="ECO:0007669"/>
    <property type="project" value="UniProtKB-KW"/>
</dbReference>
<evidence type="ECO:0000313" key="20">
    <source>
        <dbReference type="EMBL" id="OHA04040.1"/>
    </source>
</evidence>
<dbReference type="SUPFAM" id="SSF56601">
    <property type="entry name" value="beta-lactamase/transpeptidase-like"/>
    <property type="match status" value="1"/>
</dbReference>
<dbReference type="PANTHER" id="PTHR32282">
    <property type="entry name" value="BINDING PROTEIN TRANSPEPTIDASE, PUTATIVE-RELATED"/>
    <property type="match status" value="1"/>
</dbReference>
<evidence type="ECO:0000256" key="6">
    <source>
        <dbReference type="ARBA" id="ARBA00022670"/>
    </source>
</evidence>
<dbReference type="InterPro" id="IPR012338">
    <property type="entry name" value="Beta-lactam/transpept-like"/>
</dbReference>
<dbReference type="InterPro" id="IPR050396">
    <property type="entry name" value="Glycosyltr_51/Transpeptidase"/>
</dbReference>
<dbReference type="Pfam" id="PF00912">
    <property type="entry name" value="Transgly"/>
    <property type="match status" value="1"/>
</dbReference>
<dbReference type="PANTHER" id="PTHR32282:SF11">
    <property type="entry name" value="PENICILLIN-BINDING PROTEIN 1B"/>
    <property type="match status" value="1"/>
</dbReference>
<keyword evidence="6" id="KW-0645">Protease</keyword>
<comment type="similarity">
    <text evidence="3">In the N-terminal section; belongs to the glycosyltransferase 51 family.</text>
</comment>
<organism evidence="20 21">
    <name type="scientific">Candidatus Sungbacteria bacterium RIFCSPHIGHO2_02_FULL_51_29</name>
    <dbReference type="NCBI Taxonomy" id="1802273"/>
    <lineage>
        <taxon>Bacteria</taxon>
        <taxon>Candidatus Sungiibacteriota</taxon>
    </lineage>
</organism>
<comment type="caution">
    <text evidence="20">The sequence shown here is derived from an EMBL/GenBank/DDBJ whole genome shotgun (WGS) entry which is preliminary data.</text>
</comment>
<sequence>MFFHKKSRRESFARRLFLFATAFLVLFFISAGILVSVIVYTLPDPSKISAQEVVESTKIYDRTKTHVLYDIHGEEKRTVIPFREIPDAVKHATIAIEDSDFYNHKGFDFRGILRALWVDITTGSLSQGGSTITQQLVKKSFLGDERTFTRKIKELILALRLESRYSKDYILELYLNKIPYGSNAYGIEAASKTFFGKSAKDLTLAEAALLTSLPKGTTYYSPYGNHAAELMVRKNAILERMHKLGYITKEEEKVARDEELHFLNPKQNIQAPHLVMMAREYLNQTYGEELVESGGLEVTTTIDIDLQLEAERIIKEGVELNKKLIAAENAALVAIDPKTGEILTLVGSYDYFDLEHDGNYNVATALRQPGSSFKPFVYAAAFKLGYTPETTLFDVPTEFNPSCAHDGKPQRAGISEDECYHPQNYDETFRGPVSLRQSIAQSLNVPSVKLLYLTGVKNTITTAEDVGISTLQDAERCGLALVLGCAEVRLLDMVSAYGVFANDGIRVPPSFILKVERRGTTLEERRVVSKAVIDTNVVRTLNGVLSDNTARIPVFRPNSSLFFPDHQVAAKTGTSQEYRDAWTVGYTPSIAVGIWVGNNDNTPIQQKGSGVLAAAPMWRSFMDVALKKMLPESFPSPDVSPPEKPILRGLWEGDTVVKIDTASKKRATEYTPKEFIKEIAVGQPHTILYWIKKSDPLGPSPIDPRDDPQFKNWEDSFQSWFLSSGRIALSPDTLPKEYDNIHTEQNKPRISLTSFTQNASSYLFDIVVLSPFQIKQIDVFRNDEVTETFSFPQQGVIHVSIPTSEVLEAHPAVEVVVYDVMGNRNALIIPEEKFISPS</sequence>
<evidence type="ECO:0000259" key="18">
    <source>
        <dbReference type="Pfam" id="PF00905"/>
    </source>
</evidence>
<proteinExistence type="inferred from homology"/>
<evidence type="ECO:0000256" key="8">
    <source>
        <dbReference type="ARBA" id="ARBA00022679"/>
    </source>
</evidence>
<keyword evidence="12 17" id="KW-0472">Membrane</keyword>
<evidence type="ECO:0000256" key="14">
    <source>
        <dbReference type="ARBA" id="ARBA00023316"/>
    </source>
</evidence>
<evidence type="ECO:0000256" key="1">
    <source>
        <dbReference type="ARBA" id="ARBA00004236"/>
    </source>
</evidence>
<evidence type="ECO:0000256" key="5">
    <source>
        <dbReference type="ARBA" id="ARBA00022645"/>
    </source>
</evidence>
<accession>A0A1G2KXD5</accession>
<keyword evidence="7" id="KW-0328">Glycosyltransferase</keyword>
<dbReference type="InterPro" id="IPR001264">
    <property type="entry name" value="Glyco_trans_51"/>
</dbReference>
<dbReference type="GO" id="GO:0008955">
    <property type="term" value="F:peptidoglycan glycosyltransferase activity"/>
    <property type="evidence" value="ECO:0007669"/>
    <property type="project" value="UniProtKB-EC"/>
</dbReference>
<keyword evidence="17" id="KW-1133">Transmembrane helix</keyword>